<dbReference type="AlphaFoldDB" id="A9BBW9"/>
<evidence type="ECO:0008006" key="3">
    <source>
        <dbReference type="Google" id="ProtNLM"/>
    </source>
</evidence>
<proteinExistence type="predicted"/>
<evidence type="ECO:0000313" key="2">
    <source>
        <dbReference type="Proteomes" id="UP000000788"/>
    </source>
</evidence>
<organism evidence="1 2">
    <name type="scientific">Prochlorococcus marinus (strain MIT 9211)</name>
    <dbReference type="NCBI Taxonomy" id="93059"/>
    <lineage>
        <taxon>Bacteria</taxon>
        <taxon>Bacillati</taxon>
        <taxon>Cyanobacteriota</taxon>
        <taxon>Cyanophyceae</taxon>
        <taxon>Synechococcales</taxon>
        <taxon>Prochlorococcaceae</taxon>
        <taxon>Prochlorococcus</taxon>
    </lineage>
</organism>
<dbReference type="KEGG" id="pmj:P9211_14001"/>
<evidence type="ECO:0000313" key="1">
    <source>
        <dbReference type="EMBL" id="ABX09331.1"/>
    </source>
</evidence>
<accession>A9BBW9</accession>
<keyword evidence="2" id="KW-1185">Reference proteome</keyword>
<dbReference type="Gene3D" id="3.40.50.150">
    <property type="entry name" value="Vaccinia Virus protein VP39"/>
    <property type="match status" value="1"/>
</dbReference>
<dbReference type="EMBL" id="CP000878">
    <property type="protein sequence ID" value="ABX09331.1"/>
    <property type="molecule type" value="Genomic_DNA"/>
</dbReference>
<dbReference type="HOGENOM" id="CLU_1123745_0_0_3"/>
<gene>
    <name evidence="1" type="ordered locus">P9211_14001</name>
</gene>
<dbReference type="Proteomes" id="UP000000788">
    <property type="component" value="Chromosome"/>
</dbReference>
<dbReference type="STRING" id="93059.P9211_14001"/>
<sequence length="206" mass="23090">MASLHPGSLKNDDLIGFYESKVGTAHLFELAAWHLASSDYIADTLRLQSMFANGQVLDFGGGIGTHSIAAAALPSVEHVFFVDLNPDNRNFVQYRAKQLGLSERLSVHRDLEGTGEIQFDTVICLDVLEHLADPSSQLLSFLDRLSADSIALLNWYFFKGHQGEYPFHIDDEAIVNKFFLTLQTNFIEVFHPFLITTRAYKPISLN</sequence>
<reference evidence="1 2" key="1">
    <citation type="journal article" date="2007" name="PLoS Genet.">
        <title>Patterns and implications of gene gain and loss in the evolution of Prochlorococcus.</title>
        <authorList>
            <person name="Kettler G.C."/>
            <person name="Martiny A.C."/>
            <person name="Huang K."/>
            <person name="Zucker J."/>
            <person name="Coleman M.L."/>
            <person name="Rodrigue S."/>
            <person name="Chen F."/>
            <person name="Lapidus A."/>
            <person name="Ferriera S."/>
            <person name="Johnson J."/>
            <person name="Steglich C."/>
            <person name="Church G.M."/>
            <person name="Richardson P."/>
            <person name="Chisholm S.W."/>
        </authorList>
    </citation>
    <scope>NUCLEOTIDE SEQUENCE [LARGE SCALE GENOMIC DNA]</scope>
    <source>
        <strain evidence="2">MIT 9211</strain>
    </source>
</reference>
<protein>
    <recommendedName>
        <fullName evidence="3">SAM-dependent methyltransferase</fullName>
    </recommendedName>
</protein>
<dbReference type="SUPFAM" id="SSF53335">
    <property type="entry name" value="S-adenosyl-L-methionine-dependent methyltransferases"/>
    <property type="match status" value="1"/>
</dbReference>
<dbReference type="CDD" id="cd02440">
    <property type="entry name" value="AdoMet_MTases"/>
    <property type="match status" value="1"/>
</dbReference>
<dbReference type="InterPro" id="IPR029063">
    <property type="entry name" value="SAM-dependent_MTases_sf"/>
</dbReference>
<dbReference type="Pfam" id="PF13489">
    <property type="entry name" value="Methyltransf_23"/>
    <property type="match status" value="1"/>
</dbReference>
<dbReference type="eggNOG" id="COG2227">
    <property type="taxonomic scope" value="Bacteria"/>
</dbReference>
<name>A9BBW9_PROM4</name>